<accession>A0ABS2TP98</accession>
<gene>
    <name evidence="1" type="ORF">ITX44_10165</name>
</gene>
<organism evidence="1 2">
    <name type="scientific">Actinacidiphila acididurans</name>
    <dbReference type="NCBI Taxonomy" id="2784346"/>
    <lineage>
        <taxon>Bacteria</taxon>
        <taxon>Bacillati</taxon>
        <taxon>Actinomycetota</taxon>
        <taxon>Actinomycetes</taxon>
        <taxon>Kitasatosporales</taxon>
        <taxon>Streptomycetaceae</taxon>
        <taxon>Actinacidiphila</taxon>
    </lineage>
</organism>
<evidence type="ECO:0000313" key="1">
    <source>
        <dbReference type="EMBL" id="MBM9504897.1"/>
    </source>
</evidence>
<keyword evidence="2" id="KW-1185">Reference proteome</keyword>
<evidence type="ECO:0008006" key="3">
    <source>
        <dbReference type="Google" id="ProtNLM"/>
    </source>
</evidence>
<dbReference type="RefSeq" id="WP_205356733.1">
    <property type="nucleotide sequence ID" value="NZ_JADKYB010000004.1"/>
</dbReference>
<name>A0ABS2TP98_9ACTN</name>
<dbReference type="Proteomes" id="UP000749040">
    <property type="component" value="Unassembled WGS sequence"/>
</dbReference>
<protein>
    <recommendedName>
        <fullName evidence="3">Lipoprotein</fullName>
    </recommendedName>
</protein>
<sequence length="400" mass="42084">MDTAYVQLRSVPHHRFIAASKEFVIVTKRTGLAAAGVVALIAAGSAACGTAQATPQAKVQSAFTKLGDQKAVTLGLSFDATADQIYAVMQGDDFTRQDAELLSKLRATLSVSTQKQIGLLTSGSNATDATKDGAAGFTLSADKSGNSNLIDLRAVNQKLYLRADIKGLEKLDTSPNASSDLREFNQFLNQADQLPSSLNAVKAGLKGQWVEIDPKAWLDFGKSMAKQMGGSGSSSSPFDALTGPKIDPKTEAKLFDAIKQAFVHNATFKDLGNSNGADHVQVTVPARQLAKELSTSLPPILKQFPGVKASDLKGLSDTSGVPNRTISFDVALKGKDISALTVDLAQFDDKATGNKLPLTLTIDHNTDALTAPSDAQQLNPQDLVGLFMANANPSGSSFSS</sequence>
<dbReference type="EMBL" id="JADKYB010000004">
    <property type="protein sequence ID" value="MBM9504897.1"/>
    <property type="molecule type" value="Genomic_DNA"/>
</dbReference>
<proteinExistence type="predicted"/>
<comment type="caution">
    <text evidence="1">The sequence shown here is derived from an EMBL/GenBank/DDBJ whole genome shotgun (WGS) entry which is preliminary data.</text>
</comment>
<evidence type="ECO:0000313" key="2">
    <source>
        <dbReference type="Proteomes" id="UP000749040"/>
    </source>
</evidence>
<reference evidence="1 2" key="1">
    <citation type="submission" date="2021-01" db="EMBL/GenBank/DDBJ databases">
        <title>Streptomyces acididurans sp. nov., isolated from a peat swamp forest soil.</title>
        <authorList>
            <person name="Chantavorakit T."/>
            <person name="Duangmal K."/>
        </authorList>
    </citation>
    <scope>NUCLEOTIDE SEQUENCE [LARGE SCALE GENOMIC DNA]</scope>
    <source>
        <strain evidence="1 2">KK5PA1</strain>
    </source>
</reference>